<organism evidence="3 4">
    <name type="scientific">Recurvomyces mirabilis</name>
    <dbReference type="NCBI Taxonomy" id="574656"/>
    <lineage>
        <taxon>Eukaryota</taxon>
        <taxon>Fungi</taxon>
        <taxon>Dikarya</taxon>
        <taxon>Ascomycota</taxon>
        <taxon>Pezizomycotina</taxon>
        <taxon>Dothideomycetes</taxon>
        <taxon>Dothideomycetidae</taxon>
        <taxon>Mycosphaerellales</taxon>
        <taxon>Teratosphaeriaceae</taxon>
        <taxon>Recurvomyces</taxon>
    </lineage>
</organism>
<gene>
    <name evidence="3" type="ORF">LTR78_004627</name>
</gene>
<sequence>MADPDVLRPLPAIAKSGTGLSNIDTAPTRSQTNPPEQKHKRSHLHRRLHSNTITGRVPHVHRRNKSSGKESLLSATELRPPISFDGLLGREKGRKGIGEGLRESGLVGRREQVLSLQERGGRRSREYEREEEGLREQRRRREEARREKEKEKEMEVRITAADVARAKALNVTREEELRRNLKQVEELGMSSTRRLDDTYYSILEKASVLRSTVAGLKRLVEGARAMHKQFDDDTAKLEGDTKETLDGFGDFEQQEERIHQLVERLRRSKERTEELDRRLEGARGRVEVFERRDQEGREQRRQRWRVGWGCLVGNRTVLLGGFDGVGLTVGEVMGRVGEEVGSLTASAKASPSEDPYLRKLFDEL</sequence>
<name>A0AAE0WPE0_9PEZI</name>
<accession>A0AAE0WPE0</accession>
<feature type="compositionally biased region" description="Polar residues" evidence="2">
    <location>
        <begin position="18"/>
        <end position="35"/>
    </location>
</feature>
<dbReference type="AlphaFoldDB" id="A0AAE0WPE0"/>
<feature type="region of interest" description="Disordered" evidence="2">
    <location>
        <begin position="115"/>
        <end position="151"/>
    </location>
</feature>
<feature type="compositionally biased region" description="Basic and acidic residues" evidence="2">
    <location>
        <begin position="119"/>
        <end position="151"/>
    </location>
</feature>
<reference evidence="3" key="1">
    <citation type="submission" date="2023-07" db="EMBL/GenBank/DDBJ databases">
        <title>Black Yeasts Isolated from many extreme environments.</title>
        <authorList>
            <person name="Coleine C."/>
            <person name="Stajich J.E."/>
            <person name="Selbmann L."/>
        </authorList>
    </citation>
    <scope>NUCLEOTIDE SEQUENCE</scope>
    <source>
        <strain evidence="3">CCFEE 5485</strain>
    </source>
</reference>
<feature type="region of interest" description="Disordered" evidence="2">
    <location>
        <begin position="1"/>
        <end position="77"/>
    </location>
</feature>
<dbReference type="Proteomes" id="UP001274830">
    <property type="component" value="Unassembled WGS sequence"/>
</dbReference>
<keyword evidence="1" id="KW-0175">Coiled coil</keyword>
<comment type="caution">
    <text evidence="3">The sequence shown here is derived from an EMBL/GenBank/DDBJ whole genome shotgun (WGS) entry which is preliminary data.</text>
</comment>
<evidence type="ECO:0000256" key="1">
    <source>
        <dbReference type="SAM" id="Coils"/>
    </source>
</evidence>
<dbReference type="EMBL" id="JAUTXT010000014">
    <property type="protein sequence ID" value="KAK3675544.1"/>
    <property type="molecule type" value="Genomic_DNA"/>
</dbReference>
<evidence type="ECO:0000256" key="2">
    <source>
        <dbReference type="SAM" id="MobiDB-lite"/>
    </source>
</evidence>
<evidence type="ECO:0000313" key="4">
    <source>
        <dbReference type="Proteomes" id="UP001274830"/>
    </source>
</evidence>
<keyword evidence="4" id="KW-1185">Reference proteome</keyword>
<protein>
    <submittedName>
        <fullName evidence="3">Uncharacterized protein</fullName>
    </submittedName>
</protein>
<feature type="coiled-coil region" evidence="1">
    <location>
        <begin position="251"/>
        <end position="292"/>
    </location>
</feature>
<evidence type="ECO:0000313" key="3">
    <source>
        <dbReference type="EMBL" id="KAK3675544.1"/>
    </source>
</evidence>
<feature type="compositionally biased region" description="Basic residues" evidence="2">
    <location>
        <begin position="38"/>
        <end position="49"/>
    </location>
</feature>
<proteinExistence type="predicted"/>